<reference evidence="1" key="1">
    <citation type="submission" date="2021-05" db="EMBL/GenBank/DDBJ databases">
        <authorList>
            <person name="Scholz U."/>
            <person name="Mascher M."/>
            <person name="Fiebig A."/>
        </authorList>
    </citation>
    <scope>NUCLEOTIDE SEQUENCE [LARGE SCALE GENOMIC DNA]</scope>
</reference>
<evidence type="ECO:0000313" key="1">
    <source>
        <dbReference type="EnsemblPlants" id="AVESA.00010b.r2.5AG0851050.1.CDS"/>
    </source>
</evidence>
<organism evidence="1 2">
    <name type="scientific">Avena sativa</name>
    <name type="common">Oat</name>
    <dbReference type="NCBI Taxonomy" id="4498"/>
    <lineage>
        <taxon>Eukaryota</taxon>
        <taxon>Viridiplantae</taxon>
        <taxon>Streptophyta</taxon>
        <taxon>Embryophyta</taxon>
        <taxon>Tracheophyta</taxon>
        <taxon>Spermatophyta</taxon>
        <taxon>Magnoliopsida</taxon>
        <taxon>Liliopsida</taxon>
        <taxon>Poales</taxon>
        <taxon>Poaceae</taxon>
        <taxon>BOP clade</taxon>
        <taxon>Pooideae</taxon>
        <taxon>Poodae</taxon>
        <taxon>Poeae</taxon>
        <taxon>Poeae Chloroplast Group 1 (Aveneae type)</taxon>
        <taxon>Aveninae</taxon>
        <taxon>Avena</taxon>
    </lineage>
</organism>
<proteinExistence type="predicted"/>
<protein>
    <submittedName>
        <fullName evidence="1">Uncharacterized protein</fullName>
    </submittedName>
</protein>
<reference evidence="1" key="2">
    <citation type="submission" date="2025-09" db="UniProtKB">
        <authorList>
            <consortium name="EnsemblPlants"/>
        </authorList>
    </citation>
    <scope>IDENTIFICATION</scope>
</reference>
<dbReference type="EnsemblPlants" id="AVESA.00010b.r2.5AG0851050.1">
    <property type="protein sequence ID" value="AVESA.00010b.r2.5AG0851050.1.CDS"/>
    <property type="gene ID" value="AVESA.00010b.r2.5AG0851050"/>
</dbReference>
<sequence length="627" mass="68926">MAVAMSAAEAFDQPATSRRPPLPATRQEVQDAVAKAVELRALHAALRQRGPPNASAAAYASAGRSPATIRLPPAASPARSRTGAAGAPAEEEYPVFTPTYEEEPMAMAAGAGLNDICQDTRSRSENWSGITLDRGGRDGGDEAAYSDYENCINGFSSSNSDFHYAPCSSENHLRSRGAHRIHPAFLQSAPLTGRFAASAGRAIGTAEFKGPPSCSSAFRPGTIGRDHGADDMGALRFLSSSSNRVPPSSSSQYPSASTHSRAKQRGSQILSWLFTKAKKKTKPPPTPTAVIERENMSQLLKEWGLLSLDSAKKELAEANAHRDAALEDAAEMRSSLGELTTKMMSLEAYCSELKNALRQATDSTGIPQPHSWRSSSSRSIGASRELPGSMPVSHEAMVEGFLQIASEARLSVKQLCKSLIQQAEDPDNGLSDKLNLLLQPYQLAITAGRHCSKAILYHLEAIMNQSLYQDFENCSFQRNGAPRHLDPKQDRRESFASFVALRNLSWNEVLRKGTRYYSEDLSRFCDQKMSCVVAALGWSWPWPEQLLQCFFVATKCVWLLHLLAFSFGTPLPILRVEEGRDFDQMYMEDILPDKRQVEDPMRVKIMVMPGFYVQDRVLKCRVLTSRN</sequence>
<evidence type="ECO:0000313" key="2">
    <source>
        <dbReference type="Proteomes" id="UP001732700"/>
    </source>
</evidence>
<accession>A0ACD5XTG2</accession>
<dbReference type="Proteomes" id="UP001732700">
    <property type="component" value="Chromosome 5A"/>
</dbReference>
<keyword evidence="2" id="KW-1185">Reference proteome</keyword>
<name>A0ACD5XTG2_AVESA</name>